<name>A0A067BK88_SAPPC</name>
<keyword evidence="2" id="KW-1185">Reference proteome</keyword>
<protein>
    <submittedName>
        <fullName evidence="1">Uncharacterized protein</fullName>
    </submittedName>
</protein>
<dbReference type="KEGG" id="spar:SPRG_16069"/>
<dbReference type="EMBL" id="KK583414">
    <property type="protein sequence ID" value="KDO18603.1"/>
    <property type="molecule type" value="Genomic_DNA"/>
</dbReference>
<dbReference type="OrthoDB" id="10496685at2759"/>
<dbReference type="AlphaFoldDB" id="A0A067BK88"/>
<evidence type="ECO:0000313" key="2">
    <source>
        <dbReference type="Proteomes" id="UP000030745"/>
    </source>
</evidence>
<evidence type="ECO:0000313" key="1">
    <source>
        <dbReference type="EMBL" id="KDO18603.1"/>
    </source>
</evidence>
<dbReference type="VEuPathDB" id="FungiDB:SPRG_16069"/>
<dbReference type="GeneID" id="24137727"/>
<reference evidence="1 2" key="1">
    <citation type="journal article" date="2013" name="PLoS Genet.">
        <title>Distinctive expansion of potential virulence genes in the genome of the oomycete fish pathogen Saprolegnia parasitica.</title>
        <authorList>
            <person name="Jiang R.H."/>
            <person name="de Bruijn I."/>
            <person name="Haas B.J."/>
            <person name="Belmonte R."/>
            <person name="Lobach L."/>
            <person name="Christie J."/>
            <person name="van den Ackerveken G."/>
            <person name="Bottin A."/>
            <person name="Bulone V."/>
            <person name="Diaz-Moreno S.M."/>
            <person name="Dumas B."/>
            <person name="Fan L."/>
            <person name="Gaulin E."/>
            <person name="Govers F."/>
            <person name="Grenville-Briggs L.J."/>
            <person name="Horner N.R."/>
            <person name="Levin J.Z."/>
            <person name="Mammella M."/>
            <person name="Meijer H.J."/>
            <person name="Morris P."/>
            <person name="Nusbaum C."/>
            <person name="Oome S."/>
            <person name="Phillips A.J."/>
            <person name="van Rooyen D."/>
            <person name="Rzeszutek E."/>
            <person name="Saraiva M."/>
            <person name="Secombes C.J."/>
            <person name="Seidl M.F."/>
            <person name="Snel B."/>
            <person name="Stassen J.H."/>
            <person name="Sykes S."/>
            <person name="Tripathy S."/>
            <person name="van den Berg H."/>
            <person name="Vega-Arreguin J.C."/>
            <person name="Wawra S."/>
            <person name="Young S.K."/>
            <person name="Zeng Q."/>
            <person name="Dieguez-Uribeondo J."/>
            <person name="Russ C."/>
            <person name="Tyler B.M."/>
            <person name="van West P."/>
        </authorList>
    </citation>
    <scope>NUCLEOTIDE SEQUENCE [LARGE SCALE GENOMIC DNA]</scope>
    <source>
        <strain evidence="1 2">CBS 223.65</strain>
    </source>
</reference>
<dbReference type="RefSeq" id="XP_012210684.1">
    <property type="nucleotide sequence ID" value="XM_012355294.1"/>
</dbReference>
<proteinExistence type="predicted"/>
<accession>A0A067BK88</accession>
<gene>
    <name evidence="1" type="ORF">SPRG_16069</name>
</gene>
<sequence>MNVDLLVNCRDGDFMVNEEAKKELRKQLRQFRDRLATDATPDLGTHRNLMEGIVFFVVKDAVGDSVASFDDALGRIKGLKGYLIGAKNKPGEGFLRSVSWGIEGFKVFKNMETHYQAGDDLANYVPLVLCAKQNWSALALVLMESIITVTRVAELQQTANDVIQELRKRKSLNLLPRYYLRCSRGNQCATPGCNYAHSAEDMHIVGVARAVALGDRWKATRCVHQPNCRYDTRCDNQHESDDRDAILRLQNVAREIVRTSYVRLGELYVEFLSGETVAVACRVREG</sequence>
<dbReference type="Proteomes" id="UP000030745">
    <property type="component" value="Unassembled WGS sequence"/>
</dbReference>
<organism evidence="1 2">
    <name type="scientific">Saprolegnia parasitica (strain CBS 223.65)</name>
    <dbReference type="NCBI Taxonomy" id="695850"/>
    <lineage>
        <taxon>Eukaryota</taxon>
        <taxon>Sar</taxon>
        <taxon>Stramenopiles</taxon>
        <taxon>Oomycota</taxon>
        <taxon>Saprolegniomycetes</taxon>
        <taxon>Saprolegniales</taxon>
        <taxon>Saprolegniaceae</taxon>
        <taxon>Saprolegnia</taxon>
    </lineage>
</organism>